<keyword evidence="1" id="KW-0732">Signal</keyword>
<evidence type="ECO:0000256" key="1">
    <source>
        <dbReference type="SAM" id="SignalP"/>
    </source>
</evidence>
<evidence type="ECO:0000313" key="2">
    <source>
        <dbReference type="EMBL" id="AWI26608.1"/>
    </source>
</evidence>
<gene>
    <name evidence="2" type="ORF">HYN49_12265</name>
</gene>
<keyword evidence="3" id="KW-1185">Reference proteome</keyword>
<dbReference type="EMBL" id="CP029187">
    <property type="protein sequence ID" value="AWI26608.1"/>
    <property type="molecule type" value="Genomic_DNA"/>
</dbReference>
<dbReference type="OrthoDB" id="6400617at2"/>
<evidence type="ECO:0008006" key="4">
    <source>
        <dbReference type="Google" id="ProtNLM"/>
    </source>
</evidence>
<protein>
    <recommendedName>
        <fullName evidence="4">Extensin-like C-terminal domain-containing protein</fullName>
    </recommendedName>
</protein>
<organism evidence="2 3">
    <name type="scientific">Flavobacterium pallidum</name>
    <dbReference type="NCBI Taxonomy" id="2172098"/>
    <lineage>
        <taxon>Bacteria</taxon>
        <taxon>Pseudomonadati</taxon>
        <taxon>Bacteroidota</taxon>
        <taxon>Flavobacteriia</taxon>
        <taxon>Flavobacteriales</taxon>
        <taxon>Flavobacteriaceae</taxon>
        <taxon>Flavobacterium</taxon>
    </lineage>
</organism>
<dbReference type="KEGG" id="fpal:HYN49_12265"/>
<dbReference type="RefSeq" id="WP_108904385.1">
    <property type="nucleotide sequence ID" value="NZ_CP029187.1"/>
</dbReference>
<dbReference type="Proteomes" id="UP000244937">
    <property type="component" value="Chromosome"/>
</dbReference>
<feature type="signal peptide" evidence="1">
    <location>
        <begin position="1"/>
        <end position="24"/>
    </location>
</feature>
<proteinExistence type="predicted"/>
<name>A0A2S1SJM0_9FLAO</name>
<sequence>MKIFITAISLILVFSYSCSGTASGDGYDGDCQASEIPEMRFDKLPADTVGDVVTIQLYRAKTFRKALPCDLSEWAAINPNVYSVILNEFLDDYTPEHKFVALRMMWSMSYNDNYSGDGFYADADDGTADFSGDLELIPRYFTVDGLPVEIDFGNTFSDGDNARKPVSPLLVEVLRNVIRDANRVLPPNQKIHSIEVISTTNGSHIAGSNHAKKSALDISKINGSAVFEPSLHDIVAAMQWAFDSELHIRENFGPLFKHKTFADGSRDNNFKVPGHFDHIHISVQ</sequence>
<dbReference type="AlphaFoldDB" id="A0A2S1SJM0"/>
<reference evidence="2 3" key="1">
    <citation type="submission" date="2018-05" db="EMBL/GenBank/DDBJ databases">
        <title>Genome sequencing of Flavobacterium sp. HYN0049.</title>
        <authorList>
            <person name="Yi H."/>
            <person name="Baek C."/>
        </authorList>
    </citation>
    <scope>NUCLEOTIDE SEQUENCE [LARGE SCALE GENOMIC DNA]</scope>
    <source>
        <strain evidence="2 3">HYN0049</strain>
    </source>
</reference>
<dbReference type="PROSITE" id="PS51257">
    <property type="entry name" value="PROKAR_LIPOPROTEIN"/>
    <property type="match status" value="1"/>
</dbReference>
<accession>A0A2S1SJM0</accession>
<evidence type="ECO:0000313" key="3">
    <source>
        <dbReference type="Proteomes" id="UP000244937"/>
    </source>
</evidence>
<feature type="chain" id="PRO_5015527489" description="Extensin-like C-terminal domain-containing protein" evidence="1">
    <location>
        <begin position="25"/>
        <end position="284"/>
    </location>
</feature>